<feature type="compositionally biased region" description="Acidic residues" evidence="1">
    <location>
        <begin position="158"/>
        <end position="171"/>
    </location>
</feature>
<evidence type="ECO:0000313" key="3">
    <source>
        <dbReference type="Proteomes" id="UP001519460"/>
    </source>
</evidence>
<feature type="compositionally biased region" description="Polar residues" evidence="1">
    <location>
        <begin position="605"/>
        <end position="615"/>
    </location>
</feature>
<feature type="region of interest" description="Disordered" evidence="1">
    <location>
        <begin position="644"/>
        <end position="695"/>
    </location>
</feature>
<feature type="compositionally biased region" description="Polar residues" evidence="1">
    <location>
        <begin position="126"/>
        <end position="140"/>
    </location>
</feature>
<name>A0ABD0KC70_9CAEN</name>
<comment type="caution">
    <text evidence="2">The sequence shown here is derived from an EMBL/GenBank/DDBJ whole genome shotgun (WGS) entry which is preliminary data.</text>
</comment>
<dbReference type="Proteomes" id="UP001519460">
    <property type="component" value="Unassembled WGS sequence"/>
</dbReference>
<feature type="region of interest" description="Disordered" evidence="1">
    <location>
        <begin position="109"/>
        <end position="617"/>
    </location>
</feature>
<dbReference type="AlphaFoldDB" id="A0ABD0KC70"/>
<protein>
    <submittedName>
        <fullName evidence="2">Uncharacterized protein</fullName>
    </submittedName>
</protein>
<feature type="compositionally biased region" description="Basic and acidic residues" evidence="1">
    <location>
        <begin position="301"/>
        <end position="324"/>
    </location>
</feature>
<accession>A0ABD0KC70</accession>
<reference evidence="2 3" key="1">
    <citation type="journal article" date="2023" name="Sci. Data">
        <title>Genome assembly of the Korean intertidal mud-creeper Batillaria attramentaria.</title>
        <authorList>
            <person name="Patra A.K."/>
            <person name="Ho P.T."/>
            <person name="Jun S."/>
            <person name="Lee S.J."/>
            <person name="Kim Y."/>
            <person name="Won Y.J."/>
        </authorList>
    </citation>
    <scope>NUCLEOTIDE SEQUENCE [LARGE SCALE GENOMIC DNA]</scope>
    <source>
        <strain evidence="2">Wonlab-2016</strain>
    </source>
</reference>
<feature type="compositionally biased region" description="Basic residues" evidence="1">
    <location>
        <begin position="590"/>
        <end position="603"/>
    </location>
</feature>
<organism evidence="2 3">
    <name type="scientific">Batillaria attramentaria</name>
    <dbReference type="NCBI Taxonomy" id="370345"/>
    <lineage>
        <taxon>Eukaryota</taxon>
        <taxon>Metazoa</taxon>
        <taxon>Spiralia</taxon>
        <taxon>Lophotrochozoa</taxon>
        <taxon>Mollusca</taxon>
        <taxon>Gastropoda</taxon>
        <taxon>Caenogastropoda</taxon>
        <taxon>Sorbeoconcha</taxon>
        <taxon>Cerithioidea</taxon>
        <taxon>Batillariidae</taxon>
        <taxon>Batillaria</taxon>
    </lineage>
</organism>
<feature type="compositionally biased region" description="Polar residues" evidence="1">
    <location>
        <begin position="658"/>
        <end position="676"/>
    </location>
</feature>
<sequence length="800" mass="87059">MKEKQPNDLASPVFKKRFARRTTTYRPFTFVRNLETQAQPQNQIVKQVGDRGVVITSSVQLQAANNGTSITDIVQRSPVPVIIANTAPDSNDQIENGADVEDNDAQDLAAGATPRRSRRSHEPSASFLSRRQYPTGTPQSAKAHRPDDHYIGSRNDSNIDEEISFIGEDGEGSQPSRKNMSSASARSAKPGKGKKAAAERSISTVTQEITSAKKSSRKGISSNTSSTAMVMSEEKRTTHQPTAGSGKRLGAGGKPKGDEGAAQNSTGTAEKASARKKTKNGSLMSEPKETTPAEKVPSKQKRLDSAAKSVKGDKSMERARKVVEKGPILDAAADRTGERSDRETGSSQASSPKRAGKGGRLNLASARGAGNSGKRSARVDDNDSMSSGPLLSERKSKATKLTNLSRSGLAPESARNESTTAVAESSAGRRTRKGQKEQVSAGMQELSAFAMSSAVSAPRSARKRAAAGGNEEAEQSSSPQKKARGSKTKETPEQREGSIHKEPERQKQSSSKSLGRSRARTEESTIGLHSRSHVITSSAAEDMAEAEQPSTTGASLERPQASEKSAAAKQGGQRRFFTDPERRTPQKLGVRVHQKVAARKPSKKGTPQASSSFWKTTRKVTERIREQHNLDVSMSSVYDDETFGEEFEPATEEGDALSRTSQQEGRWSLVQRQLQGRSAAAQQEKQAKKRQSRDTTELDVIADMLEDTEMEVLDGTDMSSACKSAVHKEFTFVRKQIQQTLKSHFRTFTRESRENHQQKCLLLKELQSLKQRGVDADMMRIDSWLQDFQALRQMCARPAS</sequence>
<keyword evidence="3" id="KW-1185">Reference proteome</keyword>
<evidence type="ECO:0000256" key="1">
    <source>
        <dbReference type="SAM" id="MobiDB-lite"/>
    </source>
</evidence>
<feature type="compositionally biased region" description="Basic and acidic residues" evidence="1">
    <location>
        <begin position="487"/>
        <end position="507"/>
    </location>
</feature>
<proteinExistence type="predicted"/>
<evidence type="ECO:0000313" key="2">
    <source>
        <dbReference type="EMBL" id="KAK7484662.1"/>
    </source>
</evidence>
<feature type="compositionally biased region" description="Polar residues" evidence="1">
    <location>
        <begin position="201"/>
        <end position="229"/>
    </location>
</feature>
<feature type="compositionally biased region" description="Low complexity" evidence="1">
    <location>
        <begin position="450"/>
        <end position="459"/>
    </location>
</feature>
<gene>
    <name evidence="2" type="ORF">BaRGS_00024070</name>
</gene>
<feature type="compositionally biased region" description="Acidic residues" evidence="1">
    <location>
        <begin position="644"/>
        <end position="655"/>
    </location>
</feature>
<dbReference type="EMBL" id="JACVVK020000206">
    <property type="protein sequence ID" value="KAK7484662.1"/>
    <property type="molecule type" value="Genomic_DNA"/>
</dbReference>
<feature type="compositionally biased region" description="Basic and acidic residues" evidence="1">
    <location>
        <begin position="332"/>
        <end position="344"/>
    </location>
</feature>